<dbReference type="AlphaFoldDB" id="A0A810Q725"/>
<sequence length="58" mass="6519">MREKAARGCDHCAMHIRKALKAIHGVKEMAVSFRKNRAGEAEPECNWGCCLKFQLTAD</sequence>
<gene>
    <name evidence="1" type="ORF">MM59RIKEN_14080</name>
</gene>
<dbReference type="CDD" id="cd00371">
    <property type="entry name" value="HMA"/>
    <property type="match status" value="1"/>
</dbReference>
<proteinExistence type="predicted"/>
<evidence type="ECO:0000313" key="2">
    <source>
        <dbReference type="Proteomes" id="UP000679848"/>
    </source>
</evidence>
<dbReference type="Gene3D" id="3.30.70.100">
    <property type="match status" value="1"/>
</dbReference>
<dbReference type="KEGG" id="pfaa:MM59RIKEN_14080"/>
<organism evidence="1 2">
    <name type="scientific">Pusillibacter faecalis</name>
    <dbReference type="NCBI Taxonomy" id="2714358"/>
    <lineage>
        <taxon>Bacteria</taxon>
        <taxon>Bacillati</taxon>
        <taxon>Bacillota</taxon>
        <taxon>Clostridia</taxon>
        <taxon>Eubacteriales</taxon>
        <taxon>Oscillospiraceae</taxon>
        <taxon>Pusillibacter</taxon>
    </lineage>
</organism>
<keyword evidence="2" id="KW-1185">Reference proteome</keyword>
<dbReference type="GO" id="GO:0046872">
    <property type="term" value="F:metal ion binding"/>
    <property type="evidence" value="ECO:0007669"/>
    <property type="project" value="InterPro"/>
</dbReference>
<name>A0A810Q725_9FIRM</name>
<dbReference type="Proteomes" id="UP000679848">
    <property type="component" value="Chromosome"/>
</dbReference>
<evidence type="ECO:0000313" key="1">
    <source>
        <dbReference type="EMBL" id="BCK84089.1"/>
    </source>
</evidence>
<dbReference type="SUPFAM" id="SSF55008">
    <property type="entry name" value="HMA, heavy metal-associated domain"/>
    <property type="match status" value="1"/>
</dbReference>
<protein>
    <recommendedName>
        <fullName evidence="3">HMA domain-containing protein</fullName>
    </recommendedName>
</protein>
<accession>A0A810Q725</accession>
<dbReference type="EMBL" id="AP023420">
    <property type="protein sequence ID" value="BCK84089.1"/>
    <property type="molecule type" value="Genomic_DNA"/>
</dbReference>
<reference evidence="1" key="1">
    <citation type="submission" date="2020-09" db="EMBL/GenBank/DDBJ databases">
        <title>New species isolated from human feces.</title>
        <authorList>
            <person name="Kitahara M."/>
            <person name="Shigeno Y."/>
            <person name="Shime M."/>
            <person name="Matsumoto Y."/>
            <person name="Nakamura S."/>
            <person name="Motooka D."/>
            <person name="Fukuoka S."/>
            <person name="Nishikawa H."/>
            <person name="Benno Y."/>
        </authorList>
    </citation>
    <scope>NUCLEOTIDE SEQUENCE</scope>
    <source>
        <strain evidence="1">MM59</strain>
    </source>
</reference>
<dbReference type="InterPro" id="IPR036163">
    <property type="entry name" value="HMA_dom_sf"/>
</dbReference>
<evidence type="ECO:0008006" key="3">
    <source>
        <dbReference type="Google" id="ProtNLM"/>
    </source>
</evidence>
<dbReference type="InterPro" id="IPR006121">
    <property type="entry name" value="HMA_dom"/>
</dbReference>